<keyword evidence="2" id="KW-1185">Reference proteome</keyword>
<dbReference type="AlphaFoldDB" id="A0A0P7I1S0"/>
<dbReference type="OrthoDB" id="7823093at2"/>
<dbReference type="EMBL" id="LKBA01000009">
    <property type="protein sequence ID" value="KPN62855.1"/>
    <property type="molecule type" value="Genomic_DNA"/>
</dbReference>
<name>A0A0P7I1S0_9RHOB</name>
<reference evidence="1 2" key="1">
    <citation type="submission" date="2015-09" db="EMBL/GenBank/DDBJ databases">
        <title>Draft genome sequence of Aliiroseovarius crassostreae CV919-312TSm, the causative agent of Roseovarius Oyster Disease (formerly Juvenile Oyster Disease).</title>
        <authorList>
            <person name="Kessner L."/>
            <person name="Spinard E."/>
            <person name="Nelson D."/>
        </authorList>
    </citation>
    <scope>NUCLEOTIDE SEQUENCE [LARGE SCALE GENOMIC DNA]</scope>
    <source>
        <strain evidence="1 2">CV919-312</strain>
    </source>
</reference>
<protein>
    <recommendedName>
        <fullName evidence="3">L-2-amino-thiazoline-4-carboxylic acid hydrolase</fullName>
    </recommendedName>
</protein>
<dbReference type="RefSeq" id="WP_055191087.1">
    <property type="nucleotide sequence ID" value="NZ_FPBS01000012.1"/>
</dbReference>
<evidence type="ECO:0008006" key="3">
    <source>
        <dbReference type="Google" id="ProtNLM"/>
    </source>
</evidence>
<accession>A0A0P7I1S0</accession>
<dbReference type="STRING" id="154981.AKJ29_01600"/>
<evidence type="ECO:0000313" key="1">
    <source>
        <dbReference type="EMBL" id="KPN62855.1"/>
    </source>
</evidence>
<dbReference type="Proteomes" id="UP000050471">
    <property type="component" value="Unassembled WGS sequence"/>
</dbReference>
<gene>
    <name evidence="1" type="ORF">AKJ29_01600</name>
</gene>
<sequence>MDTPPLRWRIVSYRFRRVVVKAAKRVLVDRSLVDAEGRQIRWLEREIEKFIADMKADVDTLRPVAGLENLPSFGNQLMVEATIYTVSADRVLRKLGVEPNVAAQIVSDLGWGIYRRLLLPSTSVIGLITRDPGRRLRWTIRMLLWFPFNAPGAPGYEVRIIRQGDDILTRFTHCPPQSFARRLSEETNDPRVLEVFRRSWCTYDWPGADIIAGDGDRGHYTRPVTLSKGDPACDMCWRAKAFRD</sequence>
<proteinExistence type="predicted"/>
<organism evidence="1 2">
    <name type="scientific">Aliiroseovarius crassostreae</name>
    <dbReference type="NCBI Taxonomy" id="154981"/>
    <lineage>
        <taxon>Bacteria</taxon>
        <taxon>Pseudomonadati</taxon>
        <taxon>Pseudomonadota</taxon>
        <taxon>Alphaproteobacteria</taxon>
        <taxon>Rhodobacterales</taxon>
        <taxon>Paracoccaceae</taxon>
        <taxon>Aliiroseovarius</taxon>
    </lineage>
</organism>
<comment type="caution">
    <text evidence="1">The sequence shown here is derived from an EMBL/GenBank/DDBJ whole genome shotgun (WGS) entry which is preliminary data.</text>
</comment>
<evidence type="ECO:0000313" key="2">
    <source>
        <dbReference type="Proteomes" id="UP000050471"/>
    </source>
</evidence>